<protein>
    <submittedName>
        <fullName evidence="3">Phage tail protein</fullName>
    </submittedName>
</protein>
<feature type="region of interest" description="Disordered" evidence="1">
    <location>
        <begin position="69"/>
        <end position="103"/>
    </location>
</feature>
<organism evidence="3 4">
    <name type="scientific">Brevundimonas vitisensis</name>
    <dbReference type="NCBI Taxonomy" id="2800818"/>
    <lineage>
        <taxon>Bacteria</taxon>
        <taxon>Pseudomonadati</taxon>
        <taxon>Pseudomonadota</taxon>
        <taxon>Alphaproteobacteria</taxon>
        <taxon>Caulobacterales</taxon>
        <taxon>Caulobacteraceae</taxon>
        <taxon>Brevundimonas</taxon>
    </lineage>
</organism>
<evidence type="ECO:0000313" key="4">
    <source>
        <dbReference type="Proteomes" id="UP000595448"/>
    </source>
</evidence>
<dbReference type="Proteomes" id="UP000595448">
    <property type="component" value="Chromosome"/>
</dbReference>
<gene>
    <name evidence="3" type="ORF">JIP62_05075</name>
</gene>
<accession>A0ABX7BVF1</accession>
<keyword evidence="4" id="KW-1185">Reference proteome</keyword>
<dbReference type="SUPFAM" id="SSF88874">
    <property type="entry name" value="Receptor-binding domain of short tail fibre protein gp12"/>
    <property type="match status" value="1"/>
</dbReference>
<feature type="domain" description="Phage tail collar" evidence="2">
    <location>
        <begin position="13"/>
        <end position="69"/>
    </location>
</feature>
<sequence>MSDKWMDIDCYLGEIRLFAGPVPPKGWLFCKGQTLLIRDYPALYSLLATNWGGDGRTNFALPDMRGRVPMGQGHSPGLTPRNLAERPGTETVTVTPDGLGSHHHSLRATIRPATSVTPQPNLMHAAVRSPARAYFAPTPPVNDLILDSKTLDPVGGGQAHDNMMPTTVINFMIATDGFYPAEKD</sequence>
<proteinExistence type="predicted"/>
<dbReference type="EMBL" id="CP067977">
    <property type="protein sequence ID" value="QQQ19470.1"/>
    <property type="molecule type" value="Genomic_DNA"/>
</dbReference>
<dbReference type="InterPro" id="IPR037053">
    <property type="entry name" value="Phage_tail_collar_dom_sf"/>
</dbReference>
<dbReference type="Gene3D" id="3.90.1340.10">
    <property type="entry name" value="Phage tail collar domain"/>
    <property type="match status" value="1"/>
</dbReference>
<reference evidence="3 4" key="1">
    <citation type="submission" date="2021-01" db="EMBL/GenBank/DDBJ databases">
        <title>Brevundimonas vitis sp. nov., an bacterium isolated from grape (Vitis vinifera).</title>
        <authorList>
            <person name="Jiang L."/>
            <person name="Lee J."/>
        </authorList>
    </citation>
    <scope>NUCLEOTIDE SEQUENCE [LARGE SCALE GENOMIC DNA]</scope>
    <source>
        <strain evidence="3 4">GRTSA-9</strain>
    </source>
</reference>
<evidence type="ECO:0000313" key="3">
    <source>
        <dbReference type="EMBL" id="QQQ19470.1"/>
    </source>
</evidence>
<name>A0ABX7BVF1_9CAUL</name>
<evidence type="ECO:0000259" key="2">
    <source>
        <dbReference type="Pfam" id="PF07484"/>
    </source>
</evidence>
<dbReference type="RefSeq" id="WP_201103821.1">
    <property type="nucleotide sequence ID" value="NZ_CP067977.1"/>
</dbReference>
<dbReference type="Pfam" id="PF07484">
    <property type="entry name" value="Collar"/>
    <property type="match status" value="1"/>
</dbReference>
<evidence type="ECO:0000256" key="1">
    <source>
        <dbReference type="SAM" id="MobiDB-lite"/>
    </source>
</evidence>
<dbReference type="InterPro" id="IPR011083">
    <property type="entry name" value="Phage_tail_collar_dom"/>
</dbReference>